<dbReference type="Proteomes" id="UP001419268">
    <property type="component" value="Unassembled WGS sequence"/>
</dbReference>
<protein>
    <submittedName>
        <fullName evidence="1">Uncharacterized protein</fullName>
    </submittedName>
</protein>
<gene>
    <name evidence="1" type="ORF">Scep_002913</name>
</gene>
<proteinExistence type="predicted"/>
<evidence type="ECO:0000313" key="1">
    <source>
        <dbReference type="EMBL" id="KAK9167722.1"/>
    </source>
</evidence>
<dbReference type="EMBL" id="JBBNAG010000001">
    <property type="protein sequence ID" value="KAK9167722.1"/>
    <property type="molecule type" value="Genomic_DNA"/>
</dbReference>
<dbReference type="InterPro" id="IPR011989">
    <property type="entry name" value="ARM-like"/>
</dbReference>
<dbReference type="Gene3D" id="1.25.10.10">
    <property type="entry name" value="Leucine-rich Repeat Variant"/>
    <property type="match status" value="1"/>
</dbReference>
<organism evidence="1 2">
    <name type="scientific">Stephania cephalantha</name>
    <dbReference type="NCBI Taxonomy" id="152367"/>
    <lineage>
        <taxon>Eukaryota</taxon>
        <taxon>Viridiplantae</taxon>
        <taxon>Streptophyta</taxon>
        <taxon>Embryophyta</taxon>
        <taxon>Tracheophyta</taxon>
        <taxon>Spermatophyta</taxon>
        <taxon>Magnoliopsida</taxon>
        <taxon>Ranunculales</taxon>
        <taxon>Menispermaceae</taxon>
        <taxon>Menispermoideae</taxon>
        <taxon>Cissampelideae</taxon>
        <taxon>Stephania</taxon>
    </lineage>
</organism>
<evidence type="ECO:0000313" key="2">
    <source>
        <dbReference type="Proteomes" id="UP001419268"/>
    </source>
</evidence>
<reference evidence="1 2" key="1">
    <citation type="submission" date="2024-01" db="EMBL/GenBank/DDBJ databases">
        <title>Genome assemblies of Stephania.</title>
        <authorList>
            <person name="Yang L."/>
        </authorList>
    </citation>
    <scope>NUCLEOTIDE SEQUENCE [LARGE SCALE GENOMIC DNA]</scope>
    <source>
        <strain evidence="1">JXDWG</strain>
        <tissue evidence="1">Leaf</tissue>
    </source>
</reference>
<dbReference type="PANTHER" id="PTHR47673">
    <property type="entry name" value="ARM REPEAT SUPERFAMILY PROTEIN"/>
    <property type="match status" value="1"/>
</dbReference>
<comment type="caution">
    <text evidence="1">The sequence shown here is derived from an EMBL/GenBank/DDBJ whole genome shotgun (WGS) entry which is preliminary data.</text>
</comment>
<sequence length="300" mass="33970">MQTTLFARVISRRNSDATLRRCFSQSLRGDGSLSQKRAEHLSRPNPVRPNPHISQFLSVIDIHGFRFVVTDLYCCPRLLSEALRYTSNAYLEGNGVRLPNCICSSVGDALKVDSVKFDEYLAARNPVSQQFRRYSFLGGAREEITIEEEAERKIGWLFKLLFIGTASVVAYQFVPYMGENVMQQSVALLRVKDPLFKRMGASRLSRFAADDERRMKILEMGGGDELLKMLGTAKDDHTRIEAFKALLALAESDEAVENLHKAGAKSVIMSISKSSEDSEVMNYKYKLLRRFQDLKYDVTS</sequence>
<accession>A0AAP0Q4S1</accession>
<dbReference type="SUPFAM" id="SSF48371">
    <property type="entry name" value="ARM repeat"/>
    <property type="match status" value="1"/>
</dbReference>
<dbReference type="InterPro" id="IPR016024">
    <property type="entry name" value="ARM-type_fold"/>
</dbReference>
<keyword evidence="2" id="KW-1185">Reference proteome</keyword>
<dbReference type="PANTHER" id="PTHR47673:SF1">
    <property type="entry name" value="ARM REPEAT SUPERFAMILY PROTEIN"/>
    <property type="match status" value="1"/>
</dbReference>
<dbReference type="AlphaFoldDB" id="A0AAP0Q4S1"/>
<name>A0AAP0Q4S1_9MAGN</name>